<protein>
    <recommendedName>
        <fullName evidence="2">Knr4/Smi1-like domain-containing protein</fullName>
    </recommendedName>
</protein>
<dbReference type="SUPFAM" id="SSF160631">
    <property type="entry name" value="SMI1/KNR4-like"/>
    <property type="match status" value="1"/>
</dbReference>
<dbReference type="Pfam" id="PF09346">
    <property type="entry name" value="SMI1_KNR4"/>
    <property type="match status" value="1"/>
</dbReference>
<dbReference type="RefSeq" id="WP_212947671.1">
    <property type="nucleotide sequence ID" value="NZ_BORW01000002.1"/>
</dbReference>
<keyword evidence="4" id="KW-1185">Reference proteome</keyword>
<feature type="domain" description="Knr4/Smi1-like" evidence="2">
    <location>
        <begin position="38"/>
        <end position="186"/>
    </location>
</feature>
<feature type="compositionally biased region" description="Basic and acidic residues" evidence="1">
    <location>
        <begin position="100"/>
        <end position="117"/>
    </location>
</feature>
<dbReference type="InterPro" id="IPR037883">
    <property type="entry name" value="Knr4/Smi1-like_sf"/>
</dbReference>
<reference evidence="3 4" key="1">
    <citation type="submission" date="2021-03" db="EMBL/GenBank/DDBJ databases">
        <title>Antimicrobial resistance genes in bacteria isolated from Japanese honey, and their potential for conferring macrolide and lincosamide resistance in the American foulbrood pathogen Paenibacillus larvae.</title>
        <authorList>
            <person name="Okamoto M."/>
            <person name="Kumagai M."/>
            <person name="Kanamori H."/>
            <person name="Takamatsu D."/>
        </authorList>
    </citation>
    <scope>NUCLEOTIDE SEQUENCE [LARGE SCALE GENOMIC DNA]</scope>
    <source>
        <strain evidence="3 4">J21TS3</strain>
    </source>
</reference>
<dbReference type="Proteomes" id="UP000680638">
    <property type="component" value="Unassembled WGS sequence"/>
</dbReference>
<feature type="region of interest" description="Disordered" evidence="1">
    <location>
        <begin position="93"/>
        <end position="124"/>
    </location>
</feature>
<evidence type="ECO:0000313" key="4">
    <source>
        <dbReference type="Proteomes" id="UP000680638"/>
    </source>
</evidence>
<dbReference type="SMART" id="SM00860">
    <property type="entry name" value="SMI1_KNR4"/>
    <property type="match status" value="1"/>
</dbReference>
<dbReference type="Pfam" id="PF13646">
    <property type="entry name" value="HEAT_2"/>
    <property type="match status" value="1"/>
</dbReference>
<dbReference type="Gene3D" id="3.40.1580.10">
    <property type="entry name" value="SMI1/KNR4-like"/>
    <property type="match status" value="1"/>
</dbReference>
<organism evidence="3 4">
    <name type="scientific">Paenibacillus cookii</name>
    <dbReference type="NCBI Taxonomy" id="157839"/>
    <lineage>
        <taxon>Bacteria</taxon>
        <taxon>Bacillati</taxon>
        <taxon>Bacillota</taxon>
        <taxon>Bacilli</taxon>
        <taxon>Bacillales</taxon>
        <taxon>Paenibacillaceae</taxon>
        <taxon>Paenibacillus</taxon>
    </lineage>
</organism>
<gene>
    <name evidence="3" type="ORF">J21TS3_07360</name>
</gene>
<evidence type="ECO:0000256" key="1">
    <source>
        <dbReference type="SAM" id="MobiDB-lite"/>
    </source>
</evidence>
<dbReference type="EMBL" id="BORW01000002">
    <property type="protein sequence ID" value="GIO65915.1"/>
    <property type="molecule type" value="Genomic_DNA"/>
</dbReference>
<name>A0ABQ4LRN3_9BACL</name>
<dbReference type="SUPFAM" id="SSF48371">
    <property type="entry name" value="ARM repeat"/>
    <property type="match status" value="1"/>
</dbReference>
<dbReference type="InterPro" id="IPR011989">
    <property type="entry name" value="ARM-like"/>
</dbReference>
<accession>A0ABQ4LRN3</accession>
<sequence length="462" mass="51658">MAMEQLARIRLKLRKAAAADAECSVFGARVHKYRLQEPLGREALERFENTHGVKLPEEYAAFLTEIGNGGAGPYYGIHPLGARQSIDLDGIGLPSPLRPKTREEASAEPKKHQRGDNDPPEALEDECGDDSYFCRGLLNIGEQGCSYETMLVVTGEFRGKVVYLDLDHPSSSFFTYEANFLDWYERWLDEVIAGYDSAWFGMRRSGDEWALTELYRSAASPAAKIEALEGMLKLRDITDETAGFLCGVHAEEPGEVGRSALQILAKFKFGQAKTLLREMLRSGDMAGQLAALESIQWYRPKGDASFVEELAALLPDVADERSFRLVTMILHDSGADMLPMLLPFFGHPHKEFRVQALYLAGKSEAKAGCVEAFLAALEDPDPRVQHTALQALGGVPDLRLLPVFEKLLQQHKTNKDYIRSNIRGLLEGFPFASMEQVEKELPSSMRQVKGMLRKILEPYRRN</sequence>
<dbReference type="InterPro" id="IPR018958">
    <property type="entry name" value="Knr4/Smi1-like_dom"/>
</dbReference>
<dbReference type="Gene3D" id="1.25.10.10">
    <property type="entry name" value="Leucine-rich Repeat Variant"/>
    <property type="match status" value="1"/>
</dbReference>
<evidence type="ECO:0000313" key="3">
    <source>
        <dbReference type="EMBL" id="GIO65915.1"/>
    </source>
</evidence>
<evidence type="ECO:0000259" key="2">
    <source>
        <dbReference type="SMART" id="SM00860"/>
    </source>
</evidence>
<comment type="caution">
    <text evidence="3">The sequence shown here is derived from an EMBL/GenBank/DDBJ whole genome shotgun (WGS) entry which is preliminary data.</text>
</comment>
<dbReference type="InterPro" id="IPR016024">
    <property type="entry name" value="ARM-type_fold"/>
</dbReference>
<proteinExistence type="predicted"/>